<dbReference type="AlphaFoldDB" id="A0A0F9GAH0"/>
<evidence type="ECO:0000313" key="2">
    <source>
        <dbReference type="EMBL" id="KKL60162.1"/>
    </source>
</evidence>
<dbReference type="GO" id="GO:0003677">
    <property type="term" value="F:DNA binding"/>
    <property type="evidence" value="ECO:0007669"/>
    <property type="project" value="InterPro"/>
</dbReference>
<proteinExistence type="predicted"/>
<sequence>MKCLECSGDKFEEKKCRFTPEVKGEEVEIIVPAMVCVKCHAPLMNDTQMNQMRKAAADAYRKTYDLLTSEEILHFRNLFGMSQAAFSNYLKIGEASIKRWETYFVQDASQDELIRLKCDEAYAEYSALNVHWKSHSPDIYSAKRCFSWELFKQAVKYLIGVTKSPLFLNKALFYADFKHYQLYGKSITGTRYAHLEYGPCPEQYTNLFNFMLQENMLIQ</sequence>
<dbReference type="InterPro" id="IPR025272">
    <property type="entry name" value="SocA_Panacea"/>
</dbReference>
<dbReference type="Gene3D" id="3.10.20.860">
    <property type="match status" value="1"/>
</dbReference>
<evidence type="ECO:0000259" key="1">
    <source>
        <dbReference type="Pfam" id="PF13274"/>
    </source>
</evidence>
<feature type="non-terminal residue" evidence="2">
    <location>
        <position position="219"/>
    </location>
</feature>
<dbReference type="Pfam" id="PF13274">
    <property type="entry name" value="SocA_Panacea"/>
    <property type="match status" value="1"/>
</dbReference>
<gene>
    <name evidence="2" type="ORF">LCGC14_2208060</name>
</gene>
<dbReference type="InterPro" id="IPR010982">
    <property type="entry name" value="Lambda_DNA-bd_dom_sf"/>
</dbReference>
<feature type="domain" description="Antitoxin SocA-like Panacea" evidence="1">
    <location>
        <begin position="168"/>
        <end position="209"/>
    </location>
</feature>
<name>A0A0F9GAH0_9ZZZZ</name>
<accession>A0A0F9GAH0</accession>
<dbReference type="Gene3D" id="1.10.260.40">
    <property type="entry name" value="lambda repressor-like DNA-binding domains"/>
    <property type="match status" value="1"/>
</dbReference>
<comment type="caution">
    <text evidence="2">The sequence shown here is derived from an EMBL/GenBank/DDBJ whole genome shotgun (WGS) entry which is preliminary data.</text>
</comment>
<dbReference type="EMBL" id="LAZR01029244">
    <property type="protein sequence ID" value="KKL60162.1"/>
    <property type="molecule type" value="Genomic_DNA"/>
</dbReference>
<dbReference type="NCBIfam" id="TIGR03830">
    <property type="entry name" value="CxxCG_CxxCG_HTH"/>
    <property type="match status" value="1"/>
</dbReference>
<protein>
    <recommendedName>
        <fullName evidence="1">Antitoxin SocA-like Panacea domain-containing protein</fullName>
    </recommendedName>
</protein>
<reference evidence="2" key="1">
    <citation type="journal article" date="2015" name="Nature">
        <title>Complex archaea that bridge the gap between prokaryotes and eukaryotes.</title>
        <authorList>
            <person name="Spang A."/>
            <person name="Saw J.H."/>
            <person name="Jorgensen S.L."/>
            <person name="Zaremba-Niedzwiedzka K."/>
            <person name="Martijn J."/>
            <person name="Lind A.E."/>
            <person name="van Eijk R."/>
            <person name="Schleper C."/>
            <person name="Guy L."/>
            <person name="Ettema T.J."/>
        </authorList>
    </citation>
    <scope>NUCLEOTIDE SEQUENCE</scope>
</reference>
<dbReference type="InterPro" id="IPR022452">
    <property type="entry name" value="MqsA"/>
</dbReference>
<organism evidence="2">
    <name type="scientific">marine sediment metagenome</name>
    <dbReference type="NCBI Taxonomy" id="412755"/>
    <lineage>
        <taxon>unclassified sequences</taxon>
        <taxon>metagenomes</taxon>
        <taxon>ecological metagenomes</taxon>
    </lineage>
</organism>